<gene>
    <name evidence="2" type="ORF">F0P94_09505</name>
</gene>
<organism evidence="2 3">
    <name type="scientific">Adhaeribacter soli</name>
    <dbReference type="NCBI Taxonomy" id="2607655"/>
    <lineage>
        <taxon>Bacteria</taxon>
        <taxon>Pseudomonadati</taxon>
        <taxon>Bacteroidota</taxon>
        <taxon>Cytophagia</taxon>
        <taxon>Cytophagales</taxon>
        <taxon>Hymenobacteraceae</taxon>
        <taxon>Adhaeribacter</taxon>
    </lineage>
</organism>
<accession>A0A5N1IWX4</accession>
<dbReference type="SUPFAM" id="SSF51197">
    <property type="entry name" value="Clavaminate synthase-like"/>
    <property type="match status" value="1"/>
</dbReference>
<evidence type="ECO:0000313" key="3">
    <source>
        <dbReference type="Proteomes" id="UP000326570"/>
    </source>
</evidence>
<evidence type="ECO:0000259" key="1">
    <source>
        <dbReference type="Pfam" id="PF05118"/>
    </source>
</evidence>
<dbReference type="Proteomes" id="UP000326570">
    <property type="component" value="Unassembled WGS sequence"/>
</dbReference>
<dbReference type="EMBL" id="VTWT01000004">
    <property type="protein sequence ID" value="KAA9339015.1"/>
    <property type="molecule type" value="Genomic_DNA"/>
</dbReference>
<name>A0A5N1IWX4_9BACT</name>
<dbReference type="AlphaFoldDB" id="A0A5N1IWX4"/>
<reference evidence="2 3" key="1">
    <citation type="submission" date="2019-09" db="EMBL/GenBank/DDBJ databases">
        <title>Genome sequence of Adhaeribacter sp. M2.</title>
        <authorList>
            <person name="Srinivasan S."/>
        </authorList>
    </citation>
    <scope>NUCLEOTIDE SEQUENCE [LARGE SCALE GENOMIC DNA]</scope>
    <source>
        <strain evidence="2 3">M2</strain>
    </source>
</reference>
<comment type="caution">
    <text evidence="2">The sequence shown here is derived from an EMBL/GenBank/DDBJ whole genome shotgun (WGS) entry which is preliminary data.</text>
</comment>
<evidence type="ECO:0000313" key="2">
    <source>
        <dbReference type="EMBL" id="KAA9339015.1"/>
    </source>
</evidence>
<keyword evidence="3" id="KW-1185">Reference proteome</keyword>
<protein>
    <submittedName>
        <fullName evidence="2">Aspartyl/asparaginyl beta-hydroxylase domain-containing protein</fullName>
    </submittedName>
</protein>
<dbReference type="InterPro" id="IPR007803">
    <property type="entry name" value="Asp/Arg/Pro-Hydrxlase"/>
</dbReference>
<dbReference type="Pfam" id="PF05118">
    <property type="entry name" value="Asp_Arg_Hydrox"/>
    <property type="match status" value="1"/>
</dbReference>
<dbReference type="RefSeq" id="WP_150903649.1">
    <property type="nucleotide sequence ID" value="NZ_VTWT01000004.1"/>
</dbReference>
<proteinExistence type="predicted"/>
<dbReference type="InterPro" id="IPR027443">
    <property type="entry name" value="IPNS-like_sf"/>
</dbReference>
<sequence>MIRFARLPLTANIREIQKEVNLLLNNQWLPHYNRHDYEGSWDVLVLRGLNGNSQQAFADQVQHGDFANTEILAQCPEIERFLNSLACEKRSVRLLNLKSGAVIKEHRDLELAFENGEARLHIPVFTNPKVAFYLDNHLLKMQEGECWYINANLPHRLSNKGQTDRIHLVIDCEVNDWLRSVFQHSESAANMVSEKELWDREKELKRQTIQNLRLQNTEATLTLAATLEQEFREKELAFSDPLA</sequence>
<dbReference type="Gene3D" id="2.60.120.330">
    <property type="entry name" value="B-lactam Antibiotic, Isopenicillin N Synthase, Chain"/>
    <property type="match status" value="1"/>
</dbReference>
<feature type="domain" description="Aspartyl/asparaginy/proline hydroxylase" evidence="1">
    <location>
        <begin position="11"/>
        <end position="173"/>
    </location>
</feature>